<gene>
    <name evidence="5" type="ORF">AWT59_2519</name>
</gene>
<dbReference type="GO" id="GO:0004222">
    <property type="term" value="F:metalloendopeptidase activity"/>
    <property type="evidence" value="ECO:0007669"/>
    <property type="project" value="TreeGrafter"/>
</dbReference>
<keyword evidence="3" id="KW-0732">Signal</keyword>
<feature type="domain" description="M23ase beta-sheet core" evidence="4">
    <location>
        <begin position="290"/>
        <end position="383"/>
    </location>
</feature>
<dbReference type="AlphaFoldDB" id="A0A139BQR5"/>
<evidence type="ECO:0000256" key="3">
    <source>
        <dbReference type="SAM" id="SignalP"/>
    </source>
</evidence>
<feature type="signal peptide" evidence="3">
    <location>
        <begin position="1"/>
        <end position="21"/>
    </location>
</feature>
<dbReference type="Proteomes" id="UP000070578">
    <property type="component" value="Unassembled WGS sequence"/>
</dbReference>
<dbReference type="Pfam" id="PF01551">
    <property type="entry name" value="Peptidase_M23"/>
    <property type="match status" value="1"/>
</dbReference>
<reference evidence="5 6" key="2">
    <citation type="submission" date="2016-03" db="EMBL/GenBank/DDBJ databases">
        <title>New uncultured bacterium of the family Gallionellaceae from acid mine drainage: description and reconstruction of genome based on metagenomic analysis of microbial community.</title>
        <authorList>
            <person name="Kadnikov V."/>
            <person name="Ivasenko D."/>
            <person name="Beletsky A."/>
            <person name="Mardanov A."/>
            <person name="Danilova E."/>
            <person name="Pimenov N."/>
            <person name="Karnachuk O."/>
            <person name="Ravin N."/>
        </authorList>
    </citation>
    <scope>NUCLEOTIDE SEQUENCE [LARGE SCALE GENOMIC DNA]</scope>
    <source>
        <strain evidence="5">ShG14-8</strain>
    </source>
</reference>
<feature type="compositionally biased region" description="Basic and acidic residues" evidence="2">
    <location>
        <begin position="42"/>
        <end position="61"/>
    </location>
</feature>
<protein>
    <submittedName>
        <fullName evidence="5">Peptidase M23</fullName>
    </submittedName>
</protein>
<feature type="coiled-coil region" evidence="1">
    <location>
        <begin position="201"/>
        <end position="238"/>
    </location>
</feature>
<dbReference type="InterPro" id="IPR016047">
    <property type="entry name" value="M23ase_b-sheet_dom"/>
</dbReference>
<feature type="chain" id="PRO_5007483912" evidence="3">
    <location>
        <begin position="22"/>
        <end position="390"/>
    </location>
</feature>
<proteinExistence type="predicted"/>
<evidence type="ECO:0000259" key="4">
    <source>
        <dbReference type="Pfam" id="PF01551"/>
    </source>
</evidence>
<dbReference type="PANTHER" id="PTHR21666:SF270">
    <property type="entry name" value="MUREIN HYDROLASE ACTIVATOR ENVC"/>
    <property type="match status" value="1"/>
</dbReference>
<evidence type="ECO:0000313" key="6">
    <source>
        <dbReference type="Proteomes" id="UP000070578"/>
    </source>
</evidence>
<dbReference type="CDD" id="cd12797">
    <property type="entry name" value="M23_peptidase"/>
    <property type="match status" value="1"/>
</dbReference>
<dbReference type="SUPFAM" id="SSF51261">
    <property type="entry name" value="Duplicated hybrid motif"/>
    <property type="match status" value="1"/>
</dbReference>
<name>A0A139BQR5_9PROT</name>
<feature type="region of interest" description="Disordered" evidence="2">
    <location>
        <begin position="40"/>
        <end position="61"/>
    </location>
</feature>
<dbReference type="InterPro" id="IPR011055">
    <property type="entry name" value="Dup_hybrid_motif"/>
</dbReference>
<reference evidence="5 6" key="1">
    <citation type="submission" date="2016-02" db="EMBL/GenBank/DDBJ databases">
        <authorList>
            <person name="Wen L."/>
            <person name="He K."/>
            <person name="Yang H."/>
        </authorList>
    </citation>
    <scope>NUCLEOTIDE SEQUENCE [LARGE SCALE GENOMIC DNA]</scope>
    <source>
        <strain evidence="5">ShG14-8</strain>
    </source>
</reference>
<dbReference type="PATRIC" id="fig|1796491.3.peg.2746"/>
<evidence type="ECO:0000256" key="2">
    <source>
        <dbReference type="SAM" id="MobiDB-lite"/>
    </source>
</evidence>
<sequence>MILPARLITFILCSLSIISTAYGGQQEELDNLRKRIATMQSEMEKTSETKSEVSDSLRESERSISNSNRKLSLLAARLLAADAKLNSLQTEHRVLADKVASQQALLGKLLYQQYLGGKQEYPKLMLNNQDPNQAIRNLEYYQYIARGRAGWLAALRRDLVALDETSKAALDQRAELASLRLEQTAQKQTLEKEKHAHQQMLAKISLRLRQQHREINHLQRDESRLAQLVDRIAKMLSRPKSNSLFHNDNLPDNQFDGNPFDRLEGKLALPVKGEVTNRFGSLRPDSPVQWKGLFIKAPSGQAVKAIAAGQVVFADWLRGFGNLLIIDHGKGYMSLYANNETLYKQVGDMLHGGDTIASVGNSGGNEDFGLYFELRHQSKPLDPMKWMAKK</sequence>
<evidence type="ECO:0000256" key="1">
    <source>
        <dbReference type="SAM" id="Coils"/>
    </source>
</evidence>
<evidence type="ECO:0000313" key="5">
    <source>
        <dbReference type="EMBL" id="KXS31346.1"/>
    </source>
</evidence>
<dbReference type="Gene3D" id="2.70.70.10">
    <property type="entry name" value="Glucose Permease (Domain IIA)"/>
    <property type="match status" value="1"/>
</dbReference>
<keyword evidence="1" id="KW-0175">Coiled coil</keyword>
<dbReference type="FunFam" id="2.70.70.10:FF:000003">
    <property type="entry name" value="Murein hydrolase activator EnvC"/>
    <property type="match status" value="1"/>
</dbReference>
<dbReference type="EMBL" id="LSLI01000080">
    <property type="protein sequence ID" value="KXS31346.1"/>
    <property type="molecule type" value="Genomic_DNA"/>
</dbReference>
<dbReference type="InterPro" id="IPR050570">
    <property type="entry name" value="Cell_wall_metabolism_enzyme"/>
</dbReference>
<organism evidence="5 6">
    <name type="scientific">Candidatus Gallionella acididurans</name>
    <dbReference type="NCBI Taxonomy" id="1796491"/>
    <lineage>
        <taxon>Bacteria</taxon>
        <taxon>Pseudomonadati</taxon>
        <taxon>Pseudomonadota</taxon>
        <taxon>Betaproteobacteria</taxon>
        <taxon>Nitrosomonadales</taxon>
        <taxon>Gallionellaceae</taxon>
        <taxon>Gallionella</taxon>
    </lineage>
</organism>
<dbReference type="Gene3D" id="6.10.250.3150">
    <property type="match status" value="1"/>
</dbReference>
<dbReference type="PANTHER" id="PTHR21666">
    <property type="entry name" value="PEPTIDASE-RELATED"/>
    <property type="match status" value="1"/>
</dbReference>
<comment type="caution">
    <text evidence="5">The sequence shown here is derived from an EMBL/GenBank/DDBJ whole genome shotgun (WGS) entry which is preliminary data.</text>
</comment>
<accession>A0A139BQR5</accession>
<dbReference type="SUPFAM" id="SSF57997">
    <property type="entry name" value="Tropomyosin"/>
    <property type="match status" value="1"/>
</dbReference>